<dbReference type="EMBL" id="CASHSV030000716">
    <property type="protein sequence ID" value="CAJ2672992.1"/>
    <property type="molecule type" value="Genomic_DNA"/>
</dbReference>
<sequence length="82" mass="9509">MNLGHGHNLPHVTASKQLIQWDSCQSLVLLAFKDLGWDQVNLPVPLSRNLFNRLLHQQLHHLLCRLVIIQEYLHTKCLLSTH</sequence>
<organism evidence="1 2">
    <name type="scientific">Trifolium pratense</name>
    <name type="common">Red clover</name>
    <dbReference type="NCBI Taxonomy" id="57577"/>
    <lineage>
        <taxon>Eukaryota</taxon>
        <taxon>Viridiplantae</taxon>
        <taxon>Streptophyta</taxon>
        <taxon>Embryophyta</taxon>
        <taxon>Tracheophyta</taxon>
        <taxon>Spermatophyta</taxon>
        <taxon>Magnoliopsida</taxon>
        <taxon>eudicotyledons</taxon>
        <taxon>Gunneridae</taxon>
        <taxon>Pentapetalae</taxon>
        <taxon>rosids</taxon>
        <taxon>fabids</taxon>
        <taxon>Fabales</taxon>
        <taxon>Fabaceae</taxon>
        <taxon>Papilionoideae</taxon>
        <taxon>50 kb inversion clade</taxon>
        <taxon>NPAAA clade</taxon>
        <taxon>Hologalegina</taxon>
        <taxon>IRL clade</taxon>
        <taxon>Trifolieae</taxon>
        <taxon>Trifolium</taxon>
    </lineage>
</organism>
<protein>
    <submittedName>
        <fullName evidence="1">Uncharacterized protein</fullName>
    </submittedName>
</protein>
<gene>
    <name evidence="1" type="ORF">MILVUS5_LOCUS36530</name>
</gene>
<reference evidence="1" key="1">
    <citation type="submission" date="2023-10" db="EMBL/GenBank/DDBJ databases">
        <authorList>
            <person name="Rodriguez Cubillos JULIANA M."/>
            <person name="De Vega J."/>
        </authorList>
    </citation>
    <scope>NUCLEOTIDE SEQUENCE</scope>
</reference>
<comment type="caution">
    <text evidence="1">The sequence shown here is derived from an EMBL/GenBank/DDBJ whole genome shotgun (WGS) entry which is preliminary data.</text>
</comment>
<evidence type="ECO:0000313" key="2">
    <source>
        <dbReference type="Proteomes" id="UP001177021"/>
    </source>
</evidence>
<accession>A0ACB0M0Q2</accession>
<name>A0ACB0M0Q2_TRIPR</name>
<keyword evidence="2" id="KW-1185">Reference proteome</keyword>
<dbReference type="Proteomes" id="UP001177021">
    <property type="component" value="Unassembled WGS sequence"/>
</dbReference>
<proteinExistence type="predicted"/>
<evidence type="ECO:0000313" key="1">
    <source>
        <dbReference type="EMBL" id="CAJ2672992.1"/>
    </source>
</evidence>